<reference evidence="2" key="1">
    <citation type="journal article" date="2017" name="Genome Biol.">
        <title>Comparative genomics reveals high biological diversity and specific adaptations in the industrially and medically important fungal genus Aspergillus.</title>
        <authorList>
            <person name="de Vries R.P."/>
            <person name="Riley R."/>
            <person name="Wiebenga A."/>
            <person name="Aguilar-Osorio G."/>
            <person name="Amillis S."/>
            <person name="Uchima C.A."/>
            <person name="Anderluh G."/>
            <person name="Asadollahi M."/>
            <person name="Askin M."/>
            <person name="Barry K."/>
            <person name="Battaglia E."/>
            <person name="Bayram O."/>
            <person name="Benocci T."/>
            <person name="Braus-Stromeyer S.A."/>
            <person name="Caldana C."/>
            <person name="Canovas D."/>
            <person name="Cerqueira G.C."/>
            <person name="Chen F."/>
            <person name="Chen W."/>
            <person name="Choi C."/>
            <person name="Clum A."/>
            <person name="Dos Santos R.A."/>
            <person name="Damasio A.R."/>
            <person name="Diallinas G."/>
            <person name="Emri T."/>
            <person name="Fekete E."/>
            <person name="Flipphi M."/>
            <person name="Freyberg S."/>
            <person name="Gallo A."/>
            <person name="Gournas C."/>
            <person name="Habgood R."/>
            <person name="Hainaut M."/>
            <person name="Harispe M.L."/>
            <person name="Henrissat B."/>
            <person name="Hilden K.S."/>
            <person name="Hope R."/>
            <person name="Hossain A."/>
            <person name="Karabika E."/>
            <person name="Karaffa L."/>
            <person name="Karanyi Z."/>
            <person name="Krasevec N."/>
            <person name="Kuo A."/>
            <person name="Kusch H."/>
            <person name="LaButti K."/>
            <person name="Lagendijk E.L."/>
            <person name="Lapidus A."/>
            <person name="Levasseur A."/>
            <person name="Lindquist E."/>
            <person name="Lipzen A."/>
            <person name="Logrieco A.F."/>
            <person name="MacCabe A."/>
            <person name="Maekelae M.R."/>
            <person name="Malavazi I."/>
            <person name="Melin P."/>
            <person name="Meyer V."/>
            <person name="Mielnichuk N."/>
            <person name="Miskei M."/>
            <person name="Molnar A.P."/>
            <person name="Mule G."/>
            <person name="Ngan C.Y."/>
            <person name="Orejas M."/>
            <person name="Orosz E."/>
            <person name="Ouedraogo J.P."/>
            <person name="Overkamp K.M."/>
            <person name="Park H.-S."/>
            <person name="Perrone G."/>
            <person name="Piumi F."/>
            <person name="Punt P.J."/>
            <person name="Ram A.F."/>
            <person name="Ramon A."/>
            <person name="Rauscher S."/>
            <person name="Record E."/>
            <person name="Riano-Pachon D.M."/>
            <person name="Robert V."/>
            <person name="Roehrig J."/>
            <person name="Ruller R."/>
            <person name="Salamov A."/>
            <person name="Salih N.S."/>
            <person name="Samson R.A."/>
            <person name="Sandor E."/>
            <person name="Sanguinetti M."/>
            <person name="Schuetze T."/>
            <person name="Sepcic K."/>
            <person name="Shelest E."/>
            <person name="Sherlock G."/>
            <person name="Sophianopoulou V."/>
            <person name="Squina F.M."/>
            <person name="Sun H."/>
            <person name="Susca A."/>
            <person name="Todd R.B."/>
            <person name="Tsang A."/>
            <person name="Unkles S.E."/>
            <person name="van de Wiele N."/>
            <person name="van Rossen-Uffink D."/>
            <person name="Oliveira J.V."/>
            <person name="Vesth T.C."/>
            <person name="Visser J."/>
            <person name="Yu J.-H."/>
            <person name="Zhou M."/>
            <person name="Andersen M.R."/>
            <person name="Archer D.B."/>
            <person name="Baker S.E."/>
            <person name="Benoit I."/>
            <person name="Brakhage A.A."/>
            <person name="Braus G.H."/>
            <person name="Fischer R."/>
            <person name="Frisvad J.C."/>
            <person name="Goldman G.H."/>
            <person name="Houbraken J."/>
            <person name="Oakley B."/>
            <person name="Pocsi I."/>
            <person name="Scazzocchio C."/>
            <person name="Seiboth B."/>
            <person name="vanKuyk P.A."/>
            <person name="Wortman J."/>
            <person name="Dyer P.S."/>
            <person name="Grigoriev I.V."/>
        </authorList>
    </citation>
    <scope>NUCLEOTIDE SEQUENCE [LARGE SCALE GENOMIC DNA]</scope>
    <source>
        <strain evidence="2">CBS 593.65</strain>
    </source>
</reference>
<sequence length="144" mass="16520">MESTWVGLYTHTGHPDRLTSQERLLLNLAEMWPCCIFQTLTAHHLDKYLPSDYEKPWAGCYLNIALPLLRPFSVKEKAKAAILESRETFNTYIAANPDDREWATDLRAAFHALRNAPDPVIRGYHKERLRENLKAAHGTTQSNS</sequence>
<dbReference type="EMBL" id="KV878586">
    <property type="protein sequence ID" value="OJJ59036.1"/>
    <property type="molecule type" value="Genomic_DNA"/>
</dbReference>
<dbReference type="AlphaFoldDB" id="A0A1L9THX6"/>
<dbReference type="GeneID" id="63760963"/>
<protein>
    <submittedName>
        <fullName evidence="1">Uncharacterized protein</fullName>
    </submittedName>
</protein>
<dbReference type="OrthoDB" id="5412936at2759"/>
<dbReference type="Proteomes" id="UP000184356">
    <property type="component" value="Unassembled WGS sequence"/>
</dbReference>
<organism evidence="1 2">
    <name type="scientific">Aspergillus sydowii CBS 593.65</name>
    <dbReference type="NCBI Taxonomy" id="1036612"/>
    <lineage>
        <taxon>Eukaryota</taxon>
        <taxon>Fungi</taxon>
        <taxon>Dikarya</taxon>
        <taxon>Ascomycota</taxon>
        <taxon>Pezizomycotina</taxon>
        <taxon>Eurotiomycetes</taxon>
        <taxon>Eurotiomycetidae</taxon>
        <taxon>Eurotiales</taxon>
        <taxon>Aspergillaceae</taxon>
        <taxon>Aspergillus</taxon>
        <taxon>Aspergillus subgen. Nidulantes</taxon>
    </lineage>
</organism>
<keyword evidence="2" id="KW-1185">Reference proteome</keyword>
<accession>A0A1L9THX6</accession>
<gene>
    <name evidence="1" type="ORF">ASPSYDRAFT_31658</name>
</gene>
<dbReference type="STRING" id="1036612.A0A1L9THX6"/>
<dbReference type="RefSeq" id="XP_040702842.1">
    <property type="nucleotide sequence ID" value="XM_040844890.1"/>
</dbReference>
<proteinExistence type="predicted"/>
<dbReference type="VEuPathDB" id="FungiDB:ASPSYDRAFT_31658"/>
<evidence type="ECO:0000313" key="2">
    <source>
        <dbReference type="Proteomes" id="UP000184356"/>
    </source>
</evidence>
<name>A0A1L9THX6_9EURO</name>
<evidence type="ECO:0000313" key="1">
    <source>
        <dbReference type="EMBL" id="OJJ59036.1"/>
    </source>
</evidence>